<feature type="compositionally biased region" description="Low complexity" evidence="1">
    <location>
        <begin position="583"/>
        <end position="600"/>
    </location>
</feature>
<feature type="compositionally biased region" description="Polar residues" evidence="1">
    <location>
        <begin position="1239"/>
        <end position="1250"/>
    </location>
</feature>
<feature type="region of interest" description="Disordered" evidence="1">
    <location>
        <begin position="1207"/>
        <end position="1391"/>
    </location>
</feature>
<feature type="compositionally biased region" description="Basic and acidic residues" evidence="1">
    <location>
        <begin position="517"/>
        <end position="540"/>
    </location>
</feature>
<evidence type="ECO:0000313" key="2">
    <source>
        <dbReference type="EMBL" id="SEV87765.1"/>
    </source>
</evidence>
<feature type="compositionally biased region" description="Basic and acidic residues" evidence="1">
    <location>
        <begin position="1299"/>
        <end position="1313"/>
    </location>
</feature>
<feature type="compositionally biased region" description="Low complexity" evidence="1">
    <location>
        <begin position="735"/>
        <end position="747"/>
    </location>
</feature>
<protein>
    <submittedName>
        <fullName evidence="2">Uncharacterized protein</fullName>
    </submittedName>
</protein>
<feature type="compositionally biased region" description="Polar residues" evidence="1">
    <location>
        <begin position="183"/>
        <end position="193"/>
    </location>
</feature>
<feature type="compositionally biased region" description="Basic and acidic residues" evidence="1">
    <location>
        <begin position="483"/>
        <end position="500"/>
    </location>
</feature>
<feature type="compositionally biased region" description="Polar residues" evidence="1">
    <location>
        <begin position="1164"/>
        <end position="1186"/>
    </location>
</feature>
<feature type="compositionally biased region" description="Basic and acidic residues" evidence="1">
    <location>
        <begin position="890"/>
        <end position="914"/>
    </location>
</feature>
<feature type="compositionally biased region" description="Basic and acidic residues" evidence="1">
    <location>
        <begin position="1207"/>
        <end position="1222"/>
    </location>
</feature>
<dbReference type="EMBL" id="FOIS01000001">
    <property type="protein sequence ID" value="SEV87765.1"/>
    <property type="molecule type" value="Genomic_DNA"/>
</dbReference>
<sequence>MTSEWTGSTAASALREISVSTAWSGVATETNSDDDNGDGHSVPGGGSTDTVTTAGAVDRLRIDGPDRRHRSIGTIDPARLADRFALRIRNRYAAAEFTFRVHPRPRAAARPSESQADASDGSFLPAPADESETGHPPVSSLSDSPAEDGRSPLSAAWLRSGAPAVRTSESRTIARSPGRTGPMSDTQSRSDSGADTGRVAGVRFETVASAGSGESETDARRTVSDGETARRPRDAPMTRSGRPVREPRPIGGEGAAPDVGDSIQSPLRPSVPSPTATEDGERVVIGSPTRVADRDSGARSGSPTPTATDALERRGEAAGRPEDTTGSTARFRHRERTAPFGTAVGIDAVRRRVTIGELADPAAAIDSRSAQRRAGRRSSPRHSAAYTVLVDEPDPSRSIERRGDAGFDTAPTDDTDGEGRSRSAATVTRRRSDFGRRLLSGGAPLDSARSTPSRPSTATVTDGDHDSPGGDARSRSVVTTDVPTEHPVDTDPDSSDRDPVDDCGNSSRKTASSGPSDHARVTADVRRTDSSVGANDRRLVSAETADGCPVSPAPADRSPTAGRAASESRNLPALSRVADSESRNGSSRPTPRSSSGLTTSNRRSVEGGRSPVDGERPLDRSTAPAGGLSNSFARRIRTAHAADPETSRRDDGPQGRSDRRFAQVIDEGGLETAITTTRIVTQFRSSRPFPTAVTGTGIDTDAGRTGTGRSRAAQRSVARSVSAGADVAIETQTESASSLRGSRLGRAVEASNGDDPVGRARTATDATPTASASASVTRAEPADRDGHGARPQETTATPGVNKRDGTAENRDGTAPAETDAPASGPHDLGPVSSIPRSARRRRRNASNRPSKPVITTGGPTAPLTPRVATSGTDSISSSQRSVRPSSGHTHSVESTDRCDSRPDPSGRIQADHSRSANGNGSVLGSPAVRLADSVTEGGPTDQNRGELTRDGPNERRPTDDVGTRSPVERQPVETQSRSTVDRRPHTGGRRSEFDATDDRTRFDPDGTAFDGAVSATRVVTVADPNWAPSQRATRFDTDAPEDSIGAAVDSRPVRPQTSGMTDLGRLSPSVRRRRSVASAGPDDSRSSSDGPDDVAGPMPTSGGATVRASPLASGARTEGRTVTSETPEADPLDDGERRSDLNTRAIVASDTVGASQAMERSPRDSTSAQVDLPSTATERQVATSTATRIDGSVPIVSGNDNEITKYKIDSKKVNGEGSERNRMNSSSNRPALVYRDPTPSVSARAGTTGSRADETKSAGTSIIGESARDRFADAAERSHDSRSTAARRGLHGRTTGSTGERDDGTVRPADRRRGNAGGSRQSTNEPGRGRPRGLANTSSADTPQRVGRIDGSASGRKPASEQPSDPDGHDRGRRDARDRSEPSELPWDGNSLQFEADVDRLVERLYRKIERKQRVERERRGF</sequence>
<feature type="compositionally biased region" description="Low complexity" evidence="1">
    <location>
        <begin position="874"/>
        <end position="886"/>
    </location>
</feature>
<feature type="compositionally biased region" description="Basic and acidic residues" evidence="1">
    <location>
        <begin position="1366"/>
        <end position="1382"/>
    </location>
</feature>
<feature type="compositionally biased region" description="Basic and acidic residues" evidence="1">
    <location>
        <begin position="394"/>
        <end position="405"/>
    </location>
</feature>
<feature type="compositionally biased region" description="Polar residues" evidence="1">
    <location>
        <begin position="448"/>
        <end position="460"/>
    </location>
</feature>
<feature type="region of interest" description="Disordered" evidence="1">
    <location>
        <begin position="25"/>
        <end position="76"/>
    </location>
</feature>
<evidence type="ECO:0000313" key="3">
    <source>
        <dbReference type="Proteomes" id="UP000183275"/>
    </source>
</evidence>
<dbReference type="STRING" id="1202768.SAMN05216285_0974"/>
<feature type="compositionally biased region" description="Basic and acidic residues" evidence="1">
    <location>
        <begin position="780"/>
        <end position="790"/>
    </location>
</feature>
<organism evidence="2 3">
    <name type="scientific">Natrinema salifodinae</name>
    <dbReference type="NCBI Taxonomy" id="1202768"/>
    <lineage>
        <taxon>Archaea</taxon>
        <taxon>Methanobacteriati</taxon>
        <taxon>Methanobacteriota</taxon>
        <taxon>Stenosarchaea group</taxon>
        <taxon>Halobacteria</taxon>
        <taxon>Halobacteriales</taxon>
        <taxon>Natrialbaceae</taxon>
        <taxon>Natrinema</taxon>
    </lineage>
</organism>
<feature type="compositionally biased region" description="Basic and acidic residues" evidence="1">
    <location>
        <begin position="640"/>
        <end position="661"/>
    </location>
</feature>
<feature type="compositionally biased region" description="Basic and acidic residues" evidence="1">
    <location>
        <begin position="310"/>
        <end position="323"/>
    </location>
</feature>
<dbReference type="Proteomes" id="UP000183275">
    <property type="component" value="Unassembled WGS sequence"/>
</dbReference>
<feature type="region of interest" description="Disordered" evidence="1">
    <location>
        <begin position="97"/>
        <end position="345"/>
    </location>
</feature>
<gene>
    <name evidence="2" type="ORF">SAMN05216285_0974</name>
</gene>
<feature type="compositionally biased region" description="Low complexity" evidence="1">
    <location>
        <begin position="709"/>
        <end position="728"/>
    </location>
</feature>
<proteinExistence type="predicted"/>
<feature type="compositionally biased region" description="Basic and acidic residues" evidence="1">
    <location>
        <begin position="462"/>
        <end position="474"/>
    </location>
</feature>
<reference evidence="3" key="1">
    <citation type="submission" date="2016-10" db="EMBL/GenBank/DDBJ databases">
        <authorList>
            <person name="Varghese N."/>
        </authorList>
    </citation>
    <scope>NUCLEOTIDE SEQUENCE [LARGE SCALE GENOMIC DNA]</scope>
    <source>
        <strain evidence="3">CGMCC 1.12284</strain>
    </source>
</reference>
<feature type="compositionally biased region" description="Basic and acidic residues" evidence="1">
    <location>
        <begin position="979"/>
        <end position="1004"/>
    </location>
</feature>
<feature type="compositionally biased region" description="Basic and acidic residues" evidence="1">
    <location>
        <begin position="217"/>
        <end position="236"/>
    </location>
</feature>
<name>A0A1I0MHC4_9EURY</name>
<feature type="compositionally biased region" description="Basic residues" evidence="1">
    <location>
        <begin position="370"/>
        <end position="380"/>
    </location>
</feature>
<feature type="compositionally biased region" description="Basic and acidic residues" evidence="1">
    <location>
        <begin position="801"/>
        <end position="811"/>
    </location>
</feature>
<feature type="region of interest" description="Disordered" evidence="1">
    <location>
        <begin position="357"/>
        <end position="664"/>
    </location>
</feature>
<feature type="compositionally biased region" description="Basic and acidic residues" evidence="1">
    <location>
        <begin position="1266"/>
        <end position="1282"/>
    </location>
</feature>
<feature type="compositionally biased region" description="Low complexity" evidence="1">
    <location>
        <begin position="759"/>
        <end position="779"/>
    </location>
</feature>
<feature type="region of interest" description="Disordered" evidence="1">
    <location>
        <begin position="688"/>
        <end position="1186"/>
    </location>
</feature>
<accession>A0A1I0MHC4</accession>
<evidence type="ECO:0000256" key="1">
    <source>
        <dbReference type="SAM" id="MobiDB-lite"/>
    </source>
</evidence>
<keyword evidence="3" id="KW-1185">Reference proteome</keyword>
<feature type="compositionally biased region" description="Polar residues" evidence="1">
    <location>
        <begin position="504"/>
        <end position="515"/>
    </location>
</feature>
<feature type="compositionally biased region" description="Basic and acidic residues" evidence="1">
    <location>
        <begin position="943"/>
        <end position="971"/>
    </location>
</feature>